<dbReference type="PANTHER" id="PTHR33710:SF64">
    <property type="entry name" value="ENDONUCLEASE_EXONUCLEASE_PHOSPHATASE DOMAIN-CONTAINING PROTEIN"/>
    <property type="match status" value="1"/>
</dbReference>
<evidence type="ECO:0000259" key="3">
    <source>
        <dbReference type="Pfam" id="PF14392"/>
    </source>
</evidence>
<dbReference type="OMA" id="AYECTHY"/>
<dbReference type="SUPFAM" id="SSF56219">
    <property type="entry name" value="DNase I-like"/>
    <property type="match status" value="1"/>
</dbReference>
<evidence type="ECO:0000313" key="5">
    <source>
        <dbReference type="Proteomes" id="UP000596661"/>
    </source>
</evidence>
<dbReference type="Proteomes" id="UP000596661">
    <property type="component" value="Chromosome 1"/>
</dbReference>
<dbReference type="Gramene" id="evm.model.01.2420">
    <property type="protein sequence ID" value="cds.evm.model.01.2420"/>
    <property type="gene ID" value="evm.TU.01.2420"/>
</dbReference>
<dbReference type="Gene3D" id="3.60.10.10">
    <property type="entry name" value="Endonuclease/exonuclease/phosphatase"/>
    <property type="match status" value="1"/>
</dbReference>
<reference evidence="4" key="2">
    <citation type="submission" date="2021-03" db="UniProtKB">
        <authorList>
            <consortium name="EnsemblPlants"/>
        </authorList>
    </citation>
    <scope>IDENTIFICATION</scope>
</reference>
<reference evidence="4" key="1">
    <citation type="submission" date="2018-11" db="EMBL/GenBank/DDBJ databases">
        <authorList>
            <person name="Grassa J C."/>
        </authorList>
    </citation>
    <scope>NUCLEOTIDE SEQUENCE [LARGE SCALE GENOMIC DNA]</scope>
</reference>
<dbReference type="InterPro" id="IPR005135">
    <property type="entry name" value="Endo/exonuclease/phosphatase"/>
</dbReference>
<evidence type="ECO:0008006" key="6">
    <source>
        <dbReference type="Google" id="ProtNLM"/>
    </source>
</evidence>
<protein>
    <recommendedName>
        <fullName evidence="6">DUF4283 domain-containing protein</fullName>
    </recommendedName>
</protein>
<feature type="domain" description="DUF4283" evidence="2">
    <location>
        <begin position="43"/>
        <end position="110"/>
    </location>
</feature>
<dbReference type="InterPro" id="IPR025558">
    <property type="entry name" value="DUF4283"/>
</dbReference>
<evidence type="ECO:0000313" key="4">
    <source>
        <dbReference type="EnsemblPlants" id="cds.evm.model.01.2420"/>
    </source>
</evidence>
<dbReference type="Pfam" id="PF03372">
    <property type="entry name" value="Exo_endo_phos"/>
    <property type="match status" value="1"/>
</dbReference>
<dbReference type="AlphaFoldDB" id="A0A803NL38"/>
<dbReference type="InterPro" id="IPR025836">
    <property type="entry name" value="Zn_knuckle_CX2CX4HX4C"/>
</dbReference>
<dbReference type="GO" id="GO:0003824">
    <property type="term" value="F:catalytic activity"/>
    <property type="evidence" value="ECO:0007669"/>
    <property type="project" value="InterPro"/>
</dbReference>
<dbReference type="InterPro" id="IPR036691">
    <property type="entry name" value="Endo/exonu/phosph_ase_sf"/>
</dbReference>
<dbReference type="Pfam" id="PF14111">
    <property type="entry name" value="DUF4283"/>
    <property type="match status" value="1"/>
</dbReference>
<accession>A0A803NL38</accession>
<proteinExistence type="predicted"/>
<dbReference type="EMBL" id="UZAU01000073">
    <property type="status" value="NOT_ANNOTATED_CDS"/>
    <property type="molecule type" value="Genomic_DNA"/>
</dbReference>
<keyword evidence="5" id="KW-1185">Reference proteome</keyword>
<evidence type="ECO:0000259" key="2">
    <source>
        <dbReference type="Pfam" id="PF14111"/>
    </source>
</evidence>
<name>A0A803NL38_CANSA</name>
<organism evidence="4 5">
    <name type="scientific">Cannabis sativa</name>
    <name type="common">Hemp</name>
    <name type="synonym">Marijuana</name>
    <dbReference type="NCBI Taxonomy" id="3483"/>
    <lineage>
        <taxon>Eukaryota</taxon>
        <taxon>Viridiplantae</taxon>
        <taxon>Streptophyta</taxon>
        <taxon>Embryophyta</taxon>
        <taxon>Tracheophyta</taxon>
        <taxon>Spermatophyta</taxon>
        <taxon>Magnoliopsida</taxon>
        <taxon>eudicotyledons</taxon>
        <taxon>Gunneridae</taxon>
        <taxon>Pentapetalae</taxon>
        <taxon>rosids</taxon>
        <taxon>fabids</taxon>
        <taxon>Rosales</taxon>
        <taxon>Cannabaceae</taxon>
        <taxon>Cannabis</taxon>
    </lineage>
</organism>
<sequence>MASSSQHDFDLNEQYAQISLDDEEEGVLIGGDDEAEDVLFDDRWCLVGRFLTGRPVDFDAMRLLMASLWKPGKGVFIKELGPNRYLFQFFHEIDVQTVIDGSPWTFNRCPPGSIGLKKVKIQVVQKVAAMWAHISNRSKNFSGIYGILTVRITIDIAKPLKRRMKLCKENGEWIWANFKYEHLPTFWFVCGIIGHSERSCPKRFEQSVEQMVKPYGVAMRADMRRKNYGVGSQWLRTELDGGVVAGGRADRRAGENPEVNVSPKIMDVDCVDHSGDHNPMILGRQKKKEICMESGQKKKVICMESLASDEESNDDEDLVVLLESKRLMHKDGCGPWCAGPPIIMSVISWKCHGLGNPWAQQFLKDLVVQKKPNFLFLCETLAKKEVVEKVRVAIGFEGALAIDCQGKSGGVALLWRDEEDVQVLEYGVSYIDVVICGYDQGHWRMTGMYGEPNRNLRKRTWDLIRELKSKSTLPWCIIGDLNNVTSQEDKKGGNPYPRWLVDGFNDTLVDCGLHDLELYGYPYTWERSRGKPEWVEVRIDRALVNQSWLDFFPLAKLFNLEVSTSDHTPLNLVLVNEVVVARNHVFRFENAWLKEPLFFEIVKSCWGNDASSGIMAKVKNCGEVLGRWGKDYSGNFPKRIKECWKCNAGNRLDALSREL</sequence>
<dbReference type="PANTHER" id="PTHR33710">
    <property type="entry name" value="BNAC02G09200D PROTEIN"/>
    <property type="match status" value="1"/>
</dbReference>
<dbReference type="EnsemblPlants" id="evm.model.01.2420">
    <property type="protein sequence ID" value="cds.evm.model.01.2420"/>
    <property type="gene ID" value="evm.TU.01.2420"/>
</dbReference>
<feature type="domain" description="Zinc knuckle CX2CX4HX4C" evidence="3">
    <location>
        <begin position="154"/>
        <end position="202"/>
    </location>
</feature>
<feature type="domain" description="Endonuclease/exonuclease/phosphatase" evidence="1">
    <location>
        <begin position="362"/>
        <end position="567"/>
    </location>
</feature>
<dbReference type="Pfam" id="PF14392">
    <property type="entry name" value="zf-CCHC_4"/>
    <property type="match status" value="1"/>
</dbReference>
<evidence type="ECO:0000259" key="1">
    <source>
        <dbReference type="Pfam" id="PF03372"/>
    </source>
</evidence>